<keyword evidence="1" id="KW-0255">Endonuclease</keyword>
<proteinExistence type="predicted"/>
<gene>
    <name evidence="1" type="ORF">V8G56_16055</name>
</gene>
<dbReference type="Proteomes" id="UP001610104">
    <property type="component" value="Unassembled WGS sequence"/>
</dbReference>
<reference evidence="1 2" key="1">
    <citation type="submission" date="2024-02" db="EMBL/GenBank/DDBJ databases">
        <title>A Gaetbulibacter species isolated from tidal flats and genomic insights of their niches.</title>
        <authorList>
            <person name="Ye Y."/>
        </authorList>
    </citation>
    <scope>NUCLEOTIDE SEQUENCE [LARGE SCALE GENOMIC DNA]</scope>
    <source>
        <strain evidence="1 2">KEM-8</strain>
    </source>
</reference>
<accession>A0ABW7MUB6</accession>
<dbReference type="EMBL" id="JBAWKC010000007">
    <property type="protein sequence ID" value="MFH6770264.1"/>
    <property type="molecule type" value="Genomic_DNA"/>
</dbReference>
<keyword evidence="1" id="KW-0540">Nuclease</keyword>
<organism evidence="1 2">
    <name type="scientific">Gaetbulibacter aquiaggeris</name>
    <dbReference type="NCBI Taxonomy" id="1735373"/>
    <lineage>
        <taxon>Bacteria</taxon>
        <taxon>Pseudomonadati</taxon>
        <taxon>Bacteroidota</taxon>
        <taxon>Flavobacteriia</taxon>
        <taxon>Flavobacteriales</taxon>
        <taxon>Flavobacteriaceae</taxon>
        <taxon>Gaetbulibacter</taxon>
    </lineage>
</organism>
<dbReference type="GO" id="GO:0004519">
    <property type="term" value="F:endonuclease activity"/>
    <property type="evidence" value="ECO:0007669"/>
    <property type="project" value="UniProtKB-KW"/>
</dbReference>
<dbReference type="PANTHER" id="PTHR38733">
    <property type="entry name" value="PROTEIN MCRC"/>
    <property type="match status" value="1"/>
</dbReference>
<dbReference type="PANTHER" id="PTHR38733:SF1">
    <property type="entry name" value="TYPE IV METHYL-DIRECTED RESTRICTION ENZYME ECOKMCRBC"/>
    <property type="match status" value="1"/>
</dbReference>
<dbReference type="InterPro" id="IPR011604">
    <property type="entry name" value="PDDEXK-like_dom_sf"/>
</dbReference>
<dbReference type="Gene3D" id="3.90.320.10">
    <property type="match status" value="1"/>
</dbReference>
<name>A0ABW7MUB6_9FLAO</name>
<dbReference type="RefSeq" id="WP_395439481.1">
    <property type="nucleotide sequence ID" value="NZ_JBAWKC010000007.1"/>
</dbReference>
<comment type="caution">
    <text evidence="1">The sequence shown here is derived from an EMBL/GenBank/DDBJ whole genome shotgun (WGS) entry which is preliminary data.</text>
</comment>
<evidence type="ECO:0000313" key="1">
    <source>
        <dbReference type="EMBL" id="MFH6770264.1"/>
    </source>
</evidence>
<sequence length="422" mass="49234">MISHNKIEVFEHERLCIGEKGFSRTHLDALLKLNEYHDGVYFEAIAKGIKFNQYVGIIQVDGLTIEINPKADKEDDDKKWKGVLLQMLQACGKLKAESMGAAHVRRQNLNLLEVYFELYLREIDGLIRKGLIKQYRKQTKNTKALKGKLEFAGNIRHNLVHKERFYTSHQIYDSNHLIHQILFKALDIVEQFTRGTRLYDLSRRIMLNFPVVEKDNITVQKIDSIKLDRKSNGYKYGLELARLIILNYSPDISSGKEKMISLLFDMNQLWEEYILKQLQKACLNLNIEVSGQESKSFWSHNSLRPDVVLRKGNETFIIDTKWKKPSTSLASVGDLRQMYTYCRFWDAKKALLLYPGEMINNKFKEYQTDDYVEYWDGDLGLHNHNKINHLCKMGFITVLDDNGLLDSTIGRKVLELLEMDSR</sequence>
<dbReference type="InterPro" id="IPR019292">
    <property type="entry name" value="McrC"/>
</dbReference>
<protein>
    <submittedName>
        <fullName evidence="1">Restriction endonuclease</fullName>
    </submittedName>
</protein>
<keyword evidence="2" id="KW-1185">Reference proteome</keyword>
<keyword evidence="1" id="KW-0378">Hydrolase</keyword>
<dbReference type="Pfam" id="PF10117">
    <property type="entry name" value="McrBC"/>
    <property type="match status" value="1"/>
</dbReference>
<evidence type="ECO:0000313" key="2">
    <source>
        <dbReference type="Proteomes" id="UP001610104"/>
    </source>
</evidence>